<accession>A0ABZ2X2U7</accession>
<evidence type="ECO:0000313" key="2">
    <source>
        <dbReference type="Proteomes" id="UP001489902"/>
    </source>
</evidence>
<sequence>MTVNGNTIKTPGDTIHKGKVIILNGPSNARRMALMKNLESRLVGCKTQVVDSYIMAGPICPHVYQRNLRSVYLGEIRKLANQGYTVLVTACLVDIVVHRQVIDDIVAIICGKNVDMLWINIYDERAILTQQPSIPEHFQENGTRRIVSWTTTPQNRLTFPSKKSCKLDGVSLVARSLYMRGIEEAVDKISEVRKQRNPTEPNTVAYTEYMFLKRATQ</sequence>
<keyword evidence="2" id="KW-1185">Reference proteome</keyword>
<evidence type="ECO:0000313" key="1">
    <source>
        <dbReference type="EMBL" id="WZH46283.1"/>
    </source>
</evidence>
<dbReference type="Proteomes" id="UP001489902">
    <property type="component" value="Chromosome 4"/>
</dbReference>
<reference evidence="1 2" key="1">
    <citation type="submission" date="2024-04" db="EMBL/GenBank/DDBJ databases">
        <title>Complete genome sequence of Fusarium acuminatum.</title>
        <authorList>
            <person name="Lan B."/>
        </authorList>
    </citation>
    <scope>NUCLEOTIDE SEQUENCE [LARGE SCALE GENOMIC DNA]</scope>
    <source>
        <strain evidence="1">1A</strain>
    </source>
</reference>
<organism evidence="1 2">
    <name type="scientific">Fusarium acuminatum</name>
    <dbReference type="NCBI Taxonomy" id="5515"/>
    <lineage>
        <taxon>Eukaryota</taxon>
        <taxon>Fungi</taxon>
        <taxon>Dikarya</taxon>
        <taxon>Ascomycota</taxon>
        <taxon>Pezizomycotina</taxon>
        <taxon>Sordariomycetes</taxon>
        <taxon>Hypocreomycetidae</taxon>
        <taxon>Hypocreales</taxon>
        <taxon>Nectriaceae</taxon>
        <taxon>Fusarium</taxon>
        <taxon>Fusarium tricinctum species complex</taxon>
    </lineage>
</organism>
<name>A0ABZ2X2U7_9HYPO</name>
<gene>
    <name evidence="1" type="ORF">QYS62_007357</name>
</gene>
<dbReference type="EMBL" id="CP151263">
    <property type="protein sequence ID" value="WZH46283.1"/>
    <property type="molecule type" value="Genomic_DNA"/>
</dbReference>
<protein>
    <submittedName>
        <fullName evidence="1">Uncharacterized protein</fullName>
    </submittedName>
</protein>
<proteinExistence type="predicted"/>